<dbReference type="GO" id="GO:0000028">
    <property type="term" value="P:ribosomal small subunit assembly"/>
    <property type="evidence" value="ECO:0007669"/>
    <property type="project" value="TreeGrafter"/>
</dbReference>
<dbReference type="InterPro" id="IPR003728">
    <property type="entry name" value="Ribosome_maturation_RimP"/>
</dbReference>
<dbReference type="InterPro" id="IPR035956">
    <property type="entry name" value="RimP_N_sf"/>
</dbReference>
<feature type="domain" description="Ribosome maturation factor RimP C-terminal" evidence="5">
    <location>
        <begin position="88"/>
        <end position="161"/>
    </location>
</feature>
<keyword evidence="1 3" id="KW-0963">Cytoplasm</keyword>
<keyword evidence="2 3" id="KW-0690">Ribosome biogenesis</keyword>
<comment type="function">
    <text evidence="3">Required for maturation of 30S ribosomal subunits.</text>
</comment>
<dbReference type="OrthoDB" id="9789702at2"/>
<comment type="similarity">
    <text evidence="3">Belongs to the RimP family.</text>
</comment>
<protein>
    <recommendedName>
        <fullName evidence="3">Ribosome maturation factor RimP</fullName>
    </recommendedName>
</protein>
<proteinExistence type="inferred from homology"/>
<organism evidence="6 7">
    <name type="scientific">Phaeodactylibacter luteus</name>
    <dbReference type="NCBI Taxonomy" id="1564516"/>
    <lineage>
        <taxon>Bacteria</taxon>
        <taxon>Pseudomonadati</taxon>
        <taxon>Bacteroidota</taxon>
        <taxon>Saprospiria</taxon>
        <taxon>Saprospirales</taxon>
        <taxon>Haliscomenobacteraceae</taxon>
        <taxon>Phaeodactylibacter</taxon>
    </lineage>
</organism>
<dbReference type="InterPro" id="IPR036847">
    <property type="entry name" value="RimP_C_sf"/>
</dbReference>
<dbReference type="GO" id="GO:0006412">
    <property type="term" value="P:translation"/>
    <property type="evidence" value="ECO:0007669"/>
    <property type="project" value="TreeGrafter"/>
</dbReference>
<dbReference type="Proteomes" id="UP000321580">
    <property type="component" value="Unassembled WGS sequence"/>
</dbReference>
<dbReference type="HAMAP" id="MF_01077">
    <property type="entry name" value="RimP"/>
    <property type="match status" value="1"/>
</dbReference>
<name>A0A5C6RIB7_9BACT</name>
<dbReference type="Gene3D" id="3.30.300.70">
    <property type="entry name" value="RimP-like superfamily, N-terminal"/>
    <property type="match status" value="1"/>
</dbReference>
<dbReference type="SUPFAM" id="SSF74942">
    <property type="entry name" value="YhbC-like, C-terminal domain"/>
    <property type="match status" value="1"/>
</dbReference>
<evidence type="ECO:0000313" key="7">
    <source>
        <dbReference type="Proteomes" id="UP000321580"/>
    </source>
</evidence>
<dbReference type="SUPFAM" id="SSF75420">
    <property type="entry name" value="YhbC-like, N-terminal domain"/>
    <property type="match status" value="1"/>
</dbReference>
<dbReference type="PANTHER" id="PTHR33867">
    <property type="entry name" value="RIBOSOME MATURATION FACTOR RIMP"/>
    <property type="match status" value="1"/>
</dbReference>
<dbReference type="AlphaFoldDB" id="A0A5C6RIB7"/>
<evidence type="ECO:0000259" key="4">
    <source>
        <dbReference type="Pfam" id="PF02576"/>
    </source>
</evidence>
<dbReference type="Pfam" id="PF02576">
    <property type="entry name" value="RimP_N"/>
    <property type="match status" value="1"/>
</dbReference>
<accession>A0A5C6RIB7</accession>
<evidence type="ECO:0000259" key="5">
    <source>
        <dbReference type="Pfam" id="PF17384"/>
    </source>
</evidence>
<evidence type="ECO:0000256" key="3">
    <source>
        <dbReference type="HAMAP-Rule" id="MF_01077"/>
    </source>
</evidence>
<dbReference type="NCBIfam" id="NF002531">
    <property type="entry name" value="PRK02001.1"/>
    <property type="match status" value="1"/>
</dbReference>
<dbReference type="CDD" id="cd01734">
    <property type="entry name" value="YlxS_C"/>
    <property type="match status" value="1"/>
</dbReference>
<dbReference type="Pfam" id="PF17384">
    <property type="entry name" value="DUF150_C"/>
    <property type="match status" value="1"/>
</dbReference>
<dbReference type="InterPro" id="IPR028989">
    <property type="entry name" value="RimP_N"/>
</dbReference>
<gene>
    <name evidence="3 6" type="primary">rimP</name>
    <name evidence="6" type="ORF">FRY97_16945</name>
</gene>
<dbReference type="GO" id="GO:0005829">
    <property type="term" value="C:cytosol"/>
    <property type="evidence" value="ECO:0007669"/>
    <property type="project" value="TreeGrafter"/>
</dbReference>
<feature type="domain" description="Ribosome maturation factor RimP N-terminal" evidence="4">
    <location>
        <begin position="27"/>
        <end position="84"/>
    </location>
</feature>
<reference evidence="6 7" key="1">
    <citation type="submission" date="2019-08" db="EMBL/GenBank/DDBJ databases">
        <title>Genome of Phaeodactylibacter luteus.</title>
        <authorList>
            <person name="Bowman J.P."/>
        </authorList>
    </citation>
    <scope>NUCLEOTIDE SEQUENCE [LARGE SCALE GENOMIC DNA]</scope>
    <source>
        <strain evidence="6 7">KCTC 42180</strain>
    </source>
</reference>
<evidence type="ECO:0000256" key="2">
    <source>
        <dbReference type="ARBA" id="ARBA00022517"/>
    </source>
</evidence>
<evidence type="ECO:0000256" key="1">
    <source>
        <dbReference type="ARBA" id="ARBA00022490"/>
    </source>
</evidence>
<evidence type="ECO:0000313" key="6">
    <source>
        <dbReference type="EMBL" id="TXB61863.1"/>
    </source>
</evidence>
<dbReference type="InterPro" id="IPR028998">
    <property type="entry name" value="RimP_C"/>
</dbReference>
<comment type="caution">
    <text evidence="6">The sequence shown here is derived from an EMBL/GenBank/DDBJ whole genome shotgun (WGS) entry which is preliminary data.</text>
</comment>
<keyword evidence="7" id="KW-1185">Reference proteome</keyword>
<dbReference type="PANTHER" id="PTHR33867:SF1">
    <property type="entry name" value="RIBOSOME MATURATION FACTOR RIMP"/>
    <property type="match status" value="1"/>
</dbReference>
<dbReference type="EMBL" id="VOOR01000043">
    <property type="protein sequence ID" value="TXB61863.1"/>
    <property type="molecule type" value="Genomic_DNA"/>
</dbReference>
<sequence length="161" mass="18571">MLKIVVEEKITDLLEEKFREDAFSECFLVDLKLHANNKLEVFVDSDFGITFETCQKLSRYLEQYLDEEKWLGERYTLEVSSPGVGRPLKLLRQYPNNVGRKLEVKLTDGEKRSGILKEVQESGIVLEEKVRVKDGKRNKTEIAEIEIAFGSIAEARVKVTF</sequence>
<comment type="subcellular location">
    <subcellularLocation>
        <location evidence="3">Cytoplasm</location>
    </subcellularLocation>
</comment>